<dbReference type="InterPro" id="IPR006145">
    <property type="entry name" value="PsdUridine_synth_RsuA/RluA"/>
</dbReference>
<dbReference type="GO" id="GO:0003723">
    <property type="term" value="F:RNA binding"/>
    <property type="evidence" value="ECO:0007669"/>
    <property type="project" value="UniProtKB-KW"/>
</dbReference>
<dbReference type="PROSITE" id="PS01129">
    <property type="entry name" value="PSI_RLU"/>
    <property type="match status" value="1"/>
</dbReference>
<dbReference type="InterPro" id="IPR006225">
    <property type="entry name" value="PsdUridine_synth_RluC/D"/>
</dbReference>
<dbReference type="PANTHER" id="PTHR21600">
    <property type="entry name" value="MITOCHONDRIAL RNA PSEUDOURIDINE SYNTHASE"/>
    <property type="match status" value="1"/>
</dbReference>
<comment type="function">
    <text evidence="7">Responsible for synthesis of pseudouridine from uracil.</text>
</comment>
<dbReference type="InterPro" id="IPR006224">
    <property type="entry name" value="PsdUridine_synth_RluA-like_CS"/>
</dbReference>
<dbReference type="AlphaFoldDB" id="A0A9Y2ETN0"/>
<dbReference type="SMART" id="SM00363">
    <property type="entry name" value="S4"/>
    <property type="match status" value="1"/>
</dbReference>
<dbReference type="Gene3D" id="3.10.290.10">
    <property type="entry name" value="RNA-binding S4 domain"/>
    <property type="match status" value="1"/>
</dbReference>
<feature type="domain" description="RNA-binding S4" evidence="8">
    <location>
        <begin position="16"/>
        <end position="80"/>
    </location>
</feature>
<dbReference type="InterPro" id="IPR050188">
    <property type="entry name" value="RluA_PseudoU_synthase"/>
</dbReference>
<dbReference type="PROSITE" id="PS50889">
    <property type="entry name" value="S4"/>
    <property type="match status" value="1"/>
</dbReference>
<keyword evidence="3 6" id="KW-0694">RNA-binding</keyword>
<organism evidence="9 10">
    <name type="scientific">Selenobaculum gibii</name>
    <dbReference type="NCBI Taxonomy" id="3054208"/>
    <lineage>
        <taxon>Bacteria</taxon>
        <taxon>Bacillati</taxon>
        <taxon>Bacillota</taxon>
        <taxon>Negativicutes</taxon>
        <taxon>Selenomonadales</taxon>
        <taxon>Selenomonadaceae</taxon>
        <taxon>Selenobaculum</taxon>
    </lineage>
</organism>
<dbReference type="SUPFAM" id="SSF55120">
    <property type="entry name" value="Pseudouridine synthase"/>
    <property type="match status" value="1"/>
</dbReference>
<dbReference type="EC" id="5.4.99.-" evidence="7"/>
<accession>A0A9Y2ETN0</accession>
<evidence type="ECO:0000313" key="9">
    <source>
        <dbReference type="EMBL" id="WIW71821.1"/>
    </source>
</evidence>
<dbReference type="EMBL" id="CP120678">
    <property type="protein sequence ID" value="WIW71821.1"/>
    <property type="molecule type" value="Genomic_DNA"/>
</dbReference>
<dbReference type="GO" id="GO:0000455">
    <property type="term" value="P:enzyme-directed rRNA pseudouridine synthesis"/>
    <property type="evidence" value="ECO:0007669"/>
    <property type="project" value="TreeGrafter"/>
</dbReference>
<comment type="catalytic activity">
    <reaction evidence="1 7">
        <text>a uridine in RNA = a pseudouridine in RNA</text>
        <dbReference type="Rhea" id="RHEA:48348"/>
        <dbReference type="Rhea" id="RHEA-COMP:12068"/>
        <dbReference type="Rhea" id="RHEA-COMP:12069"/>
        <dbReference type="ChEBI" id="CHEBI:65314"/>
        <dbReference type="ChEBI" id="CHEBI:65315"/>
    </reaction>
</comment>
<dbReference type="GO" id="GO:0120159">
    <property type="term" value="F:rRNA pseudouridine synthase activity"/>
    <property type="evidence" value="ECO:0007669"/>
    <property type="project" value="UniProtKB-ARBA"/>
</dbReference>
<dbReference type="CDD" id="cd02869">
    <property type="entry name" value="PseudoU_synth_RluA_like"/>
    <property type="match status" value="1"/>
</dbReference>
<evidence type="ECO:0000313" key="10">
    <source>
        <dbReference type="Proteomes" id="UP001243623"/>
    </source>
</evidence>
<dbReference type="Gene3D" id="3.30.2350.10">
    <property type="entry name" value="Pseudouridine synthase"/>
    <property type="match status" value="1"/>
</dbReference>
<keyword evidence="10" id="KW-1185">Reference proteome</keyword>
<evidence type="ECO:0000256" key="3">
    <source>
        <dbReference type="ARBA" id="ARBA00022884"/>
    </source>
</evidence>
<reference evidence="9" key="1">
    <citation type="submission" date="2023-03" db="EMBL/GenBank/DDBJ databases">
        <title>Selenobaculum gbiensis gen. nov. sp. nov., a new bacterium isolated from the gut microbiota of IBD patient.</title>
        <authorList>
            <person name="Yeo S."/>
            <person name="Park H."/>
            <person name="Huh C.S."/>
        </authorList>
    </citation>
    <scope>NUCLEOTIDE SEQUENCE</scope>
    <source>
        <strain evidence="9">ICN-92133</strain>
    </source>
</reference>
<evidence type="ECO:0000256" key="7">
    <source>
        <dbReference type="RuleBase" id="RU362028"/>
    </source>
</evidence>
<gene>
    <name evidence="9" type="ORF">P3F81_05885</name>
</gene>
<dbReference type="Proteomes" id="UP001243623">
    <property type="component" value="Chromosome"/>
</dbReference>
<proteinExistence type="inferred from homology"/>
<dbReference type="InterPro" id="IPR020103">
    <property type="entry name" value="PsdUridine_synth_cat_dom_sf"/>
</dbReference>
<evidence type="ECO:0000259" key="8">
    <source>
        <dbReference type="SMART" id="SM00363"/>
    </source>
</evidence>
<dbReference type="InterPro" id="IPR002942">
    <property type="entry name" value="S4_RNA-bd"/>
</dbReference>
<dbReference type="FunFam" id="3.30.2350.10:FF:000006">
    <property type="entry name" value="Pseudouridine synthase"/>
    <property type="match status" value="1"/>
</dbReference>
<evidence type="ECO:0000256" key="2">
    <source>
        <dbReference type="ARBA" id="ARBA00010876"/>
    </source>
</evidence>
<evidence type="ECO:0000256" key="6">
    <source>
        <dbReference type="PROSITE-ProRule" id="PRU00182"/>
    </source>
</evidence>
<dbReference type="PANTHER" id="PTHR21600:SF44">
    <property type="entry name" value="RIBOSOMAL LARGE SUBUNIT PSEUDOURIDINE SYNTHASE D"/>
    <property type="match status" value="1"/>
</dbReference>
<dbReference type="InterPro" id="IPR036986">
    <property type="entry name" value="S4_RNA-bd_sf"/>
</dbReference>
<dbReference type="Pfam" id="PF00849">
    <property type="entry name" value="PseudoU_synth_2"/>
    <property type="match status" value="1"/>
</dbReference>
<dbReference type="NCBIfam" id="TIGR00005">
    <property type="entry name" value="rluA_subfam"/>
    <property type="match status" value="1"/>
</dbReference>
<name>A0A9Y2ETN0_9FIRM</name>
<sequence>MSNQFTFMITENDVNQRLDLYLVDHIENLSRSHIQKKIEQNQIFVNDRVVKSNYKLKLSDKIDVTIEEPKPVEIVPEDIPLDILYEDEHLIVINKKRGMVVHPAVGNYTGTLVNALLFHCDDLSGINGEIRPGIVHRLDKDTSGVMVAAKSDIAHLNLAAQIKAKTAQRKYLTIVYGNIKEDEGVIEGAIGRHATDRKKMAIVFEGGKDAITKFRVLERFGEYTLVECSLLTGRTHQIRVHMTYIGHPVLGDPKYGTLKSPFKIEGQALHSATLEFVHPITEKKMFFSASLPEDMEKILKVLRLKMKR</sequence>
<dbReference type="KEGG" id="sgbi:P3F81_05885"/>
<evidence type="ECO:0000256" key="5">
    <source>
        <dbReference type="PIRSR" id="PIRSR606225-1"/>
    </source>
</evidence>
<protein>
    <recommendedName>
        <fullName evidence="7">Pseudouridine synthase</fullName>
        <ecNumber evidence="7">5.4.99.-</ecNumber>
    </recommendedName>
</protein>
<keyword evidence="4 7" id="KW-0413">Isomerase</keyword>
<evidence type="ECO:0000256" key="4">
    <source>
        <dbReference type="ARBA" id="ARBA00023235"/>
    </source>
</evidence>
<dbReference type="SUPFAM" id="SSF55174">
    <property type="entry name" value="Alpha-L RNA-binding motif"/>
    <property type="match status" value="1"/>
</dbReference>
<dbReference type="Pfam" id="PF01479">
    <property type="entry name" value="S4"/>
    <property type="match status" value="1"/>
</dbReference>
<dbReference type="RefSeq" id="WP_147668371.1">
    <property type="nucleotide sequence ID" value="NZ_CP120678.1"/>
</dbReference>
<feature type="active site" evidence="5">
    <location>
        <position position="139"/>
    </location>
</feature>
<dbReference type="CDD" id="cd00165">
    <property type="entry name" value="S4"/>
    <property type="match status" value="1"/>
</dbReference>
<evidence type="ECO:0000256" key="1">
    <source>
        <dbReference type="ARBA" id="ARBA00000073"/>
    </source>
</evidence>
<comment type="similarity">
    <text evidence="2 7">Belongs to the pseudouridine synthase RluA family.</text>
</comment>